<dbReference type="InterPro" id="IPR014340">
    <property type="entry name" value="LptA"/>
</dbReference>
<dbReference type="Proteomes" id="UP001319827">
    <property type="component" value="Chromosome"/>
</dbReference>
<dbReference type="EMBL" id="AP024355">
    <property type="protein sequence ID" value="BCR05490.1"/>
    <property type="molecule type" value="Genomic_DNA"/>
</dbReference>
<dbReference type="InterPro" id="IPR005653">
    <property type="entry name" value="OstA-like_N"/>
</dbReference>
<keyword evidence="3" id="KW-0574">Periplasm</keyword>
<dbReference type="Pfam" id="PF03968">
    <property type="entry name" value="LptD_N"/>
    <property type="match status" value="1"/>
</dbReference>
<reference evidence="6 7" key="2">
    <citation type="journal article" date="2021" name="Int. J. Syst. Evol. Microbiol.">
        <title>Isolation and Polyphasic Characterization of Desulfuromonas versatilis sp. Nov., an Electrogenic Bacteria Capable of Versatile Metabolism Isolated from a Graphene Oxide-Reducing Enrichment Culture.</title>
        <authorList>
            <person name="Xie L."/>
            <person name="Yoshida N."/>
            <person name="Ishii S."/>
            <person name="Meng L."/>
        </authorList>
    </citation>
    <scope>NUCLEOTIDE SEQUENCE [LARGE SCALE GENOMIC DNA]</scope>
    <source>
        <strain evidence="6 7">NIT-T3</strain>
    </source>
</reference>
<feature type="signal peptide" evidence="4">
    <location>
        <begin position="1"/>
        <end position="22"/>
    </location>
</feature>
<accession>A0ABM8HY30</accession>
<dbReference type="InterPro" id="IPR052037">
    <property type="entry name" value="LPS_export_LptA"/>
</dbReference>
<organism evidence="6 7">
    <name type="scientific">Desulfuromonas versatilis</name>
    <dbReference type="NCBI Taxonomy" id="2802975"/>
    <lineage>
        <taxon>Bacteria</taxon>
        <taxon>Pseudomonadati</taxon>
        <taxon>Thermodesulfobacteriota</taxon>
        <taxon>Desulfuromonadia</taxon>
        <taxon>Desulfuromonadales</taxon>
        <taxon>Desulfuromonadaceae</taxon>
        <taxon>Desulfuromonas</taxon>
    </lineage>
</organism>
<protein>
    <recommendedName>
        <fullName evidence="5">Organic solvent tolerance-like N-terminal domain-containing protein</fullName>
    </recommendedName>
</protein>
<keyword evidence="2 4" id="KW-0732">Signal</keyword>
<feature type="domain" description="Organic solvent tolerance-like N-terminal" evidence="5">
    <location>
        <begin position="37"/>
        <end position="142"/>
    </location>
</feature>
<evidence type="ECO:0000256" key="4">
    <source>
        <dbReference type="SAM" id="SignalP"/>
    </source>
</evidence>
<evidence type="ECO:0000256" key="2">
    <source>
        <dbReference type="ARBA" id="ARBA00022729"/>
    </source>
</evidence>
<dbReference type="PANTHER" id="PTHR36504">
    <property type="entry name" value="LIPOPOLYSACCHARIDE EXPORT SYSTEM PROTEIN LPTA"/>
    <property type="match status" value="1"/>
</dbReference>
<keyword evidence="7" id="KW-1185">Reference proteome</keyword>
<evidence type="ECO:0000256" key="1">
    <source>
        <dbReference type="ARBA" id="ARBA00022448"/>
    </source>
</evidence>
<dbReference type="NCBIfam" id="TIGR03002">
    <property type="entry name" value="outer_YhbN_LptA"/>
    <property type="match status" value="1"/>
</dbReference>
<name>A0ABM8HY30_9BACT</name>
<reference evidence="6 7" key="1">
    <citation type="journal article" date="2016" name="C (Basel)">
        <title>Selective Growth of and Electricity Production by Marine Exoelectrogenic Bacteria in Self-Aggregated Hydrogel of Microbially Reduced Graphene Oxide.</title>
        <authorList>
            <person name="Yoshida N."/>
            <person name="Goto Y."/>
            <person name="Miyata Y."/>
        </authorList>
    </citation>
    <scope>NUCLEOTIDE SEQUENCE [LARGE SCALE GENOMIC DNA]</scope>
    <source>
        <strain evidence="6 7">NIT-T3</strain>
    </source>
</reference>
<evidence type="ECO:0000259" key="5">
    <source>
        <dbReference type="Pfam" id="PF03968"/>
    </source>
</evidence>
<evidence type="ECO:0000256" key="3">
    <source>
        <dbReference type="ARBA" id="ARBA00022764"/>
    </source>
</evidence>
<proteinExistence type="predicted"/>
<dbReference type="PANTHER" id="PTHR36504:SF1">
    <property type="entry name" value="LIPOPOLYSACCHARIDE EXPORT SYSTEM PROTEIN LPTA"/>
    <property type="match status" value="1"/>
</dbReference>
<evidence type="ECO:0000313" key="6">
    <source>
        <dbReference type="EMBL" id="BCR05490.1"/>
    </source>
</evidence>
<dbReference type="Gene3D" id="2.60.450.10">
    <property type="entry name" value="Lipopolysaccharide (LPS) transport protein A like domain"/>
    <property type="match status" value="1"/>
</dbReference>
<gene>
    <name evidence="6" type="ORF">DESUT3_25590</name>
</gene>
<dbReference type="RefSeq" id="WP_221248909.1">
    <property type="nucleotide sequence ID" value="NZ_AP024355.1"/>
</dbReference>
<sequence length="165" mass="17678">MRNKAVLALAALAIFVAGPIHAQTGAGLGYSNDQPIQIKSDRLEGDDSRGLVTFLGNVMATQGPISIYAEKLIIVYTPKGREIDRVEAEQGVRIVQGDRVATGQKAVFYNREGKVVLTGSPRVNDGADFVEGEEITVFLNEEKSIVKGGGSSRVNAIFHPQGKKP</sequence>
<evidence type="ECO:0000313" key="7">
    <source>
        <dbReference type="Proteomes" id="UP001319827"/>
    </source>
</evidence>
<keyword evidence="1" id="KW-0813">Transport</keyword>
<feature type="chain" id="PRO_5047040993" description="Organic solvent tolerance-like N-terminal domain-containing protein" evidence="4">
    <location>
        <begin position="23"/>
        <end position="165"/>
    </location>
</feature>